<dbReference type="AlphaFoldDB" id="A0A834FJA9"/>
<evidence type="ECO:0000313" key="2">
    <source>
        <dbReference type="EMBL" id="KAF6735199.1"/>
    </source>
</evidence>
<dbReference type="EMBL" id="WKFB01000117">
    <property type="protein sequence ID" value="KAF6735199.1"/>
    <property type="molecule type" value="Genomic_DNA"/>
</dbReference>
<organism evidence="2 3">
    <name type="scientific">Oryzias melastigma</name>
    <name type="common">Marine medaka</name>
    <dbReference type="NCBI Taxonomy" id="30732"/>
    <lineage>
        <taxon>Eukaryota</taxon>
        <taxon>Metazoa</taxon>
        <taxon>Chordata</taxon>
        <taxon>Craniata</taxon>
        <taxon>Vertebrata</taxon>
        <taxon>Euteleostomi</taxon>
        <taxon>Actinopterygii</taxon>
        <taxon>Neopterygii</taxon>
        <taxon>Teleostei</taxon>
        <taxon>Neoteleostei</taxon>
        <taxon>Acanthomorphata</taxon>
        <taxon>Ovalentaria</taxon>
        <taxon>Atherinomorphae</taxon>
        <taxon>Beloniformes</taxon>
        <taxon>Adrianichthyidae</taxon>
        <taxon>Oryziinae</taxon>
        <taxon>Oryzias</taxon>
    </lineage>
</organism>
<feature type="region of interest" description="Disordered" evidence="1">
    <location>
        <begin position="62"/>
        <end position="81"/>
    </location>
</feature>
<protein>
    <submittedName>
        <fullName evidence="2">Uncharacterized protein</fullName>
    </submittedName>
</protein>
<feature type="compositionally biased region" description="Low complexity" evidence="1">
    <location>
        <begin position="68"/>
        <end position="79"/>
    </location>
</feature>
<proteinExistence type="predicted"/>
<comment type="caution">
    <text evidence="2">The sequence shown here is derived from an EMBL/GenBank/DDBJ whole genome shotgun (WGS) entry which is preliminary data.</text>
</comment>
<accession>A0A834FJA9</accession>
<sequence>MARRRLSYPSALILGGLGIDSYSISSKCNFTSINSSSSSSRLSHLELFCLDLAWAPCRGLESSRSKSSKMSSSSSSHSSGYPQFLRSFHPSEAALAQEQLHPGITWPLLVFSFPLNFSGDF</sequence>
<evidence type="ECO:0000313" key="3">
    <source>
        <dbReference type="Proteomes" id="UP000646548"/>
    </source>
</evidence>
<dbReference type="Proteomes" id="UP000646548">
    <property type="component" value="Unassembled WGS sequence"/>
</dbReference>
<name>A0A834FJA9_ORYME</name>
<gene>
    <name evidence="2" type="ORF">FQA47_012194</name>
</gene>
<reference evidence="2" key="1">
    <citation type="journal article" name="BMC Genomics">
        <title>Long-read sequencing and de novo genome assembly of marine medaka (Oryzias melastigma).</title>
        <authorList>
            <person name="Liang P."/>
            <person name="Saqib H.S.A."/>
            <person name="Ni X."/>
            <person name="Shen Y."/>
        </authorList>
    </citation>
    <scope>NUCLEOTIDE SEQUENCE</scope>
    <source>
        <strain evidence="2">Bigg-433</strain>
    </source>
</reference>
<evidence type="ECO:0000256" key="1">
    <source>
        <dbReference type="SAM" id="MobiDB-lite"/>
    </source>
</evidence>